<protein>
    <recommendedName>
        <fullName evidence="6">Ankyrin repeat protein</fullName>
    </recommendedName>
</protein>
<feature type="region of interest" description="Disordered" evidence="3">
    <location>
        <begin position="1"/>
        <end position="31"/>
    </location>
</feature>
<evidence type="ECO:0000256" key="1">
    <source>
        <dbReference type="ARBA" id="ARBA00022737"/>
    </source>
</evidence>
<organism evidence="4 5">
    <name type="scientific">Sordaria macrospora</name>
    <dbReference type="NCBI Taxonomy" id="5147"/>
    <lineage>
        <taxon>Eukaryota</taxon>
        <taxon>Fungi</taxon>
        <taxon>Dikarya</taxon>
        <taxon>Ascomycota</taxon>
        <taxon>Pezizomycotina</taxon>
        <taxon>Sordariomycetes</taxon>
        <taxon>Sordariomycetidae</taxon>
        <taxon>Sordariales</taxon>
        <taxon>Sordariaceae</taxon>
        <taxon>Sordaria</taxon>
    </lineage>
</organism>
<evidence type="ECO:0000313" key="5">
    <source>
        <dbReference type="Proteomes" id="UP000433876"/>
    </source>
</evidence>
<dbReference type="EMBL" id="NMPR01000110">
    <property type="protein sequence ID" value="KAA8630220.1"/>
    <property type="molecule type" value="Genomic_DNA"/>
</dbReference>
<gene>
    <name evidence="4" type="ORF">SMACR_09507</name>
</gene>
<name>A0A8S8ZM44_SORMA</name>
<proteinExistence type="predicted"/>
<feature type="compositionally biased region" description="Basic and acidic residues" evidence="3">
    <location>
        <begin position="1"/>
        <end position="20"/>
    </location>
</feature>
<keyword evidence="2" id="KW-0040">ANK repeat</keyword>
<keyword evidence="1" id="KW-0677">Repeat</keyword>
<evidence type="ECO:0000313" key="4">
    <source>
        <dbReference type="EMBL" id="KAA8630220.1"/>
    </source>
</evidence>
<dbReference type="Gene3D" id="1.25.40.20">
    <property type="entry name" value="Ankyrin repeat-containing domain"/>
    <property type="match status" value="1"/>
</dbReference>
<evidence type="ECO:0008006" key="6">
    <source>
        <dbReference type="Google" id="ProtNLM"/>
    </source>
</evidence>
<dbReference type="AlphaFoldDB" id="A0A8S8ZM44"/>
<evidence type="ECO:0000256" key="2">
    <source>
        <dbReference type="ARBA" id="ARBA00023043"/>
    </source>
</evidence>
<dbReference type="SUPFAM" id="SSF48403">
    <property type="entry name" value="Ankyrin repeat"/>
    <property type="match status" value="1"/>
</dbReference>
<dbReference type="VEuPathDB" id="FungiDB:SMAC_09508"/>
<reference evidence="4 5" key="1">
    <citation type="submission" date="2017-07" db="EMBL/GenBank/DDBJ databases">
        <title>Genome sequence of the Sordaria macrospora wild type strain R19027.</title>
        <authorList>
            <person name="Nowrousian M."/>
            <person name="Teichert I."/>
            <person name="Kueck U."/>
        </authorList>
    </citation>
    <scope>NUCLEOTIDE SEQUENCE [LARGE SCALE GENOMIC DNA]</scope>
    <source>
        <strain evidence="4 5">R19027</strain>
        <tissue evidence="4">Mycelium</tissue>
    </source>
</reference>
<dbReference type="PANTHER" id="PTHR24126">
    <property type="entry name" value="ANKYRIN REPEAT, PH AND SEC7 DOMAIN CONTAINING PROTEIN SECG-RELATED"/>
    <property type="match status" value="1"/>
</dbReference>
<evidence type="ECO:0000256" key="3">
    <source>
        <dbReference type="SAM" id="MobiDB-lite"/>
    </source>
</evidence>
<sequence>MPAKKTRAEKAQATKEKAKELPSPNAPPADGCSPFTNLPLEVHMLIGDTLKDKKQLCALAKLARTSRRLCSFYEQQLYKGKNCSNMIRALMWGARMGSIPVMKTANGWGADLDTRTDLDRHIPYAPHRNTKGTALQLAIRVKQNDTMQWLFKQGVLVDVPNKPARNMCQCDGGWDRGEIWASTLHIAICTGNLNAVKLLLRVRREGVAALEYSQNFDHDLILHTAVCQAFRYHGVEILDFVLENAMIRKSIDGFKPDAQGGCTPLAMALLRGGAYYAHCSTKSILASLVKAGASLGPYPPDSYRAGISPLMDEIERGNLRTNARYLLQLGCDPNGDRPDPVTQDWESPLHAYIIPQHENRFSRPPHAPSILPQWQGQSRREIKAFIVVLLKHGASLDITDFDGYSPLDNALSYMEPFLTPGLRILGFKFVKFLLANVTDKGISEQSRRRAEDIMATMVQDLRAEHATHDLSYDYEGPLQEHHLGIWGEEEVVEEEPAPILLGWHAWTREGGRLVRK</sequence>
<comment type="caution">
    <text evidence="4">The sequence shown here is derived from an EMBL/GenBank/DDBJ whole genome shotgun (WGS) entry which is preliminary data.</text>
</comment>
<dbReference type="InterPro" id="IPR036770">
    <property type="entry name" value="Ankyrin_rpt-contain_sf"/>
</dbReference>
<accession>A0A8S8ZM44</accession>
<dbReference type="Proteomes" id="UP000433876">
    <property type="component" value="Unassembled WGS sequence"/>
</dbReference>